<keyword evidence="2" id="KW-0496">Mitochondrion</keyword>
<sequence length="108" mass="12076">MKQLALKLAHLLALGKMQPLVVLPFGQLDLQQGLFLDLYPHLEYLGLPLQPLLPMLPPRVMLAELLGQLLWGKLMLLIGGKLAQMHASLLLLWVLLMLGQAPLEWALQ</sequence>
<geneLocation type="mitochondrion" evidence="2"/>
<feature type="chain" id="PRO_5007100268" evidence="1">
    <location>
        <begin position="20"/>
        <end position="108"/>
    </location>
</feature>
<name>A0A101M4E5_PICGL</name>
<comment type="caution">
    <text evidence="2">The sequence shown here is derived from an EMBL/GenBank/DDBJ whole genome shotgun (WGS) entry which is preliminary data.</text>
</comment>
<reference evidence="2" key="1">
    <citation type="journal article" date="2015" name="Genome Biol. Evol.">
        <title>Organellar Genomes of White Spruce (Picea glauca): Assembly and Annotation.</title>
        <authorList>
            <person name="Jackman S.D."/>
            <person name="Warren R.L."/>
            <person name="Gibb E.A."/>
            <person name="Vandervalk B.P."/>
            <person name="Mohamadi H."/>
            <person name="Chu J."/>
            <person name="Raymond A."/>
            <person name="Pleasance S."/>
            <person name="Coope R."/>
            <person name="Wildung M.R."/>
            <person name="Ritland C.E."/>
            <person name="Bousquet J."/>
            <person name="Jones S.J."/>
            <person name="Bohlmann J."/>
            <person name="Birol I."/>
        </authorList>
    </citation>
    <scope>NUCLEOTIDE SEQUENCE [LARGE SCALE GENOMIC DNA]</scope>
    <source>
        <tissue evidence="2">Flushing bud</tissue>
    </source>
</reference>
<evidence type="ECO:0000313" key="2">
    <source>
        <dbReference type="EMBL" id="KUM50773.1"/>
    </source>
</evidence>
<feature type="signal peptide" evidence="1">
    <location>
        <begin position="1"/>
        <end position="19"/>
    </location>
</feature>
<gene>
    <name evidence="2" type="ORF">ABT39_MTgene617</name>
</gene>
<protein>
    <submittedName>
        <fullName evidence="2">Uncharacterized protein</fullName>
    </submittedName>
</protein>
<keyword evidence="1" id="KW-0732">Signal</keyword>
<proteinExistence type="predicted"/>
<organism evidence="2">
    <name type="scientific">Picea glauca</name>
    <name type="common">White spruce</name>
    <name type="synonym">Pinus glauca</name>
    <dbReference type="NCBI Taxonomy" id="3330"/>
    <lineage>
        <taxon>Eukaryota</taxon>
        <taxon>Viridiplantae</taxon>
        <taxon>Streptophyta</taxon>
        <taxon>Embryophyta</taxon>
        <taxon>Tracheophyta</taxon>
        <taxon>Spermatophyta</taxon>
        <taxon>Pinopsida</taxon>
        <taxon>Pinidae</taxon>
        <taxon>Conifers I</taxon>
        <taxon>Pinales</taxon>
        <taxon>Pinaceae</taxon>
        <taxon>Picea</taxon>
    </lineage>
</organism>
<dbReference type="EMBL" id="LKAM01000001">
    <property type="protein sequence ID" value="KUM50773.1"/>
    <property type="molecule type" value="Genomic_DNA"/>
</dbReference>
<accession>A0A101M4E5</accession>
<dbReference type="AlphaFoldDB" id="A0A101M4E5"/>
<evidence type="ECO:0000256" key="1">
    <source>
        <dbReference type="SAM" id="SignalP"/>
    </source>
</evidence>